<comment type="caution">
    <text evidence="1">The sequence shown here is derived from an EMBL/GenBank/DDBJ whole genome shotgun (WGS) entry which is preliminary data.</text>
</comment>
<dbReference type="Proteomes" id="UP001138708">
    <property type="component" value="Unassembled WGS sequence"/>
</dbReference>
<organism evidence="1 4">
    <name type="scientific">Neoroseomonas oryzicola</name>
    <dbReference type="NCBI Taxonomy" id="535904"/>
    <lineage>
        <taxon>Bacteria</taxon>
        <taxon>Pseudomonadati</taxon>
        <taxon>Pseudomonadota</taxon>
        <taxon>Alphaproteobacteria</taxon>
        <taxon>Acetobacterales</taxon>
        <taxon>Acetobacteraceae</taxon>
        <taxon>Neoroseomonas</taxon>
    </lineage>
</organism>
<evidence type="ECO:0000313" key="1">
    <source>
        <dbReference type="EMBL" id="MBR0658482.1"/>
    </source>
</evidence>
<dbReference type="AlphaFoldDB" id="A0A9X9WDS2"/>
<dbReference type="InterPro" id="IPR038573">
    <property type="entry name" value="BrnT_sf"/>
</dbReference>
<dbReference type="Gene3D" id="3.10.450.530">
    <property type="entry name" value="Ribonuclease toxin, BrnT, of type II toxin-antitoxin system"/>
    <property type="match status" value="1"/>
</dbReference>
<protein>
    <submittedName>
        <fullName evidence="1">BrnT family toxin</fullName>
    </submittedName>
</protein>
<evidence type="ECO:0000313" key="3">
    <source>
        <dbReference type="Proteomes" id="UP000746741"/>
    </source>
</evidence>
<dbReference type="Proteomes" id="UP000746741">
    <property type="component" value="Unassembled WGS sequence"/>
</dbReference>
<dbReference type="EMBL" id="JAAVUP010000003">
    <property type="protein sequence ID" value="NKE17671.1"/>
    <property type="molecule type" value="Genomic_DNA"/>
</dbReference>
<dbReference type="RefSeq" id="WP_168041579.1">
    <property type="nucleotide sequence ID" value="NZ_JAAEDK010000007.1"/>
</dbReference>
<sequence length="89" mass="10550">MEFEWDEAKRLANIDKHGLDFLDVLFVFEEAHLIAPARPTGEEQRWLLTGRLDGRYVSIVFTRRGNAIRVISMRRARNEERKRYQAIFG</sequence>
<dbReference type="InterPro" id="IPR007460">
    <property type="entry name" value="BrnT_toxin"/>
</dbReference>
<reference evidence="1" key="3">
    <citation type="journal article" date="2021" name="Syst. Appl. Microbiol.">
        <title>Roseomonas hellenica sp. nov., isolated from roots of wild-growing Alkanna tinctoria.</title>
        <authorList>
            <person name="Rat A."/>
            <person name="Naranjo H.D."/>
            <person name="Lebbe L."/>
            <person name="Cnockaert M."/>
            <person name="Krigas N."/>
            <person name="Grigoriadou K."/>
            <person name="Maloupa E."/>
            <person name="Willems A."/>
        </authorList>
    </citation>
    <scope>NUCLEOTIDE SEQUENCE</scope>
    <source>
        <strain evidence="1">LMG 31161</strain>
    </source>
</reference>
<reference evidence="2 3" key="2">
    <citation type="submission" date="2020-02" db="EMBL/GenBank/DDBJ databases">
        <authorList>
            <person name="Sun Q."/>
            <person name="Inoue M."/>
        </authorList>
    </citation>
    <scope>NUCLEOTIDE SEQUENCE [LARGE SCALE GENOMIC DNA]</scope>
    <source>
        <strain evidence="2 3">KCTC 22478</strain>
    </source>
</reference>
<proteinExistence type="predicted"/>
<reference evidence="1" key="1">
    <citation type="submission" date="2020-01" db="EMBL/GenBank/DDBJ databases">
        <authorList>
            <person name="Rat A."/>
        </authorList>
    </citation>
    <scope>NUCLEOTIDE SEQUENCE</scope>
    <source>
        <strain evidence="1">LMG 31161</strain>
    </source>
</reference>
<dbReference type="Pfam" id="PF04365">
    <property type="entry name" value="BrnT_toxin"/>
    <property type="match status" value="1"/>
</dbReference>
<keyword evidence="3" id="KW-1185">Reference proteome</keyword>
<evidence type="ECO:0000313" key="4">
    <source>
        <dbReference type="Proteomes" id="UP001138708"/>
    </source>
</evidence>
<evidence type="ECO:0000313" key="2">
    <source>
        <dbReference type="EMBL" id="NKE17671.1"/>
    </source>
</evidence>
<name>A0A9X9WDS2_9PROT</name>
<accession>A0A9X9WDS2</accession>
<gene>
    <name evidence="2" type="ORF">GWK15_12025</name>
    <name evidence="1" type="ORF">GXW75_04415</name>
</gene>
<dbReference type="EMBL" id="JAAEDK010000007">
    <property type="protein sequence ID" value="MBR0658482.1"/>
    <property type="molecule type" value="Genomic_DNA"/>
</dbReference>